<proteinExistence type="inferred from homology"/>
<evidence type="ECO:0000256" key="6">
    <source>
        <dbReference type="ARBA" id="ARBA00022516"/>
    </source>
</evidence>
<dbReference type="PANTHER" id="PTHR14269:SF62">
    <property type="entry name" value="CDP-DIACYLGLYCEROL--GLYCEROL-3-PHOSPHATE 3-PHOSPHATIDYLTRANSFERASE 1, CHLOROPLASTIC"/>
    <property type="match status" value="1"/>
</dbReference>
<dbReference type="InterPro" id="IPR000462">
    <property type="entry name" value="CDP-OH_P_trans"/>
</dbReference>
<evidence type="ECO:0000256" key="14">
    <source>
        <dbReference type="ARBA" id="ARBA00048586"/>
    </source>
</evidence>
<protein>
    <recommendedName>
        <fullName evidence="5 15">CDP-diacylglycerol--glycerol-3-phosphate 3-phosphatidyltransferase</fullName>
        <ecNumber evidence="4 15">2.7.8.5</ecNumber>
    </recommendedName>
</protein>
<dbReference type="PROSITE" id="PS00379">
    <property type="entry name" value="CDP_ALCOHOL_P_TRANSF"/>
    <property type="match status" value="1"/>
</dbReference>
<feature type="transmembrane region" description="Helical" evidence="17">
    <location>
        <begin position="154"/>
        <end position="174"/>
    </location>
</feature>
<organism evidence="18 19">
    <name type="scientific">Thioalkalicoccus limnaeus</name>
    <dbReference type="NCBI Taxonomy" id="120681"/>
    <lineage>
        <taxon>Bacteria</taxon>
        <taxon>Pseudomonadati</taxon>
        <taxon>Pseudomonadota</taxon>
        <taxon>Gammaproteobacteria</taxon>
        <taxon>Chromatiales</taxon>
        <taxon>Chromatiaceae</taxon>
        <taxon>Thioalkalicoccus</taxon>
    </lineage>
</organism>
<name>A0ABV4BAU1_9GAMM</name>
<dbReference type="Pfam" id="PF01066">
    <property type="entry name" value="CDP-OH_P_transf"/>
    <property type="match status" value="1"/>
</dbReference>
<evidence type="ECO:0000256" key="8">
    <source>
        <dbReference type="ARBA" id="ARBA00022692"/>
    </source>
</evidence>
<reference evidence="18 19" key="1">
    <citation type="submission" date="2024-05" db="EMBL/GenBank/DDBJ databases">
        <title>Genome Sequence and Characterization of the New Strain Purple Sulfur Bacterium of Genus Thioalkalicoccus.</title>
        <authorList>
            <person name="Bryantseva I.A."/>
            <person name="Kyndt J.A."/>
            <person name="Imhoff J.F."/>
        </authorList>
    </citation>
    <scope>NUCLEOTIDE SEQUENCE [LARGE SCALE GENOMIC DNA]</scope>
    <source>
        <strain evidence="18 19">Um2</strain>
    </source>
</reference>
<dbReference type="PANTHER" id="PTHR14269">
    <property type="entry name" value="CDP-DIACYLGLYCEROL--GLYCEROL-3-PHOSPHATE 3-PHOSPHATIDYLTRANSFERASE-RELATED"/>
    <property type="match status" value="1"/>
</dbReference>
<evidence type="ECO:0000313" key="19">
    <source>
        <dbReference type="Proteomes" id="UP001564408"/>
    </source>
</evidence>
<evidence type="ECO:0000256" key="1">
    <source>
        <dbReference type="ARBA" id="ARBA00004141"/>
    </source>
</evidence>
<evidence type="ECO:0000256" key="16">
    <source>
        <dbReference type="RuleBase" id="RU003750"/>
    </source>
</evidence>
<dbReference type="Proteomes" id="UP001564408">
    <property type="component" value="Unassembled WGS sequence"/>
</dbReference>
<comment type="pathway">
    <text evidence="2">Phospholipid metabolism; phosphatidylglycerol biosynthesis; phosphatidylglycerol from CDP-diacylglycerol: step 1/2.</text>
</comment>
<comment type="subcellular location">
    <subcellularLocation>
        <location evidence="1">Membrane</location>
        <topology evidence="1">Multi-pass membrane protein</topology>
    </subcellularLocation>
</comment>
<evidence type="ECO:0000256" key="15">
    <source>
        <dbReference type="NCBIfam" id="TIGR00560"/>
    </source>
</evidence>
<dbReference type="InterPro" id="IPR048254">
    <property type="entry name" value="CDP_ALCOHOL_P_TRANSF_CS"/>
</dbReference>
<evidence type="ECO:0000256" key="9">
    <source>
        <dbReference type="ARBA" id="ARBA00022989"/>
    </source>
</evidence>
<comment type="similarity">
    <text evidence="3 16">Belongs to the CDP-alcohol phosphatidyltransferase class-I family.</text>
</comment>
<evidence type="ECO:0000256" key="2">
    <source>
        <dbReference type="ARBA" id="ARBA00005042"/>
    </source>
</evidence>
<evidence type="ECO:0000256" key="10">
    <source>
        <dbReference type="ARBA" id="ARBA00023098"/>
    </source>
</evidence>
<evidence type="ECO:0000313" key="18">
    <source>
        <dbReference type="EMBL" id="MEY6431571.1"/>
    </source>
</evidence>
<comment type="catalytic activity">
    <reaction evidence="14">
        <text>a CDP-1,2-diacyl-sn-glycerol + sn-glycerol 3-phosphate = a 1,2-diacyl-sn-glycero-3-phospho-(1'-sn-glycero-3'-phosphate) + CMP + H(+)</text>
        <dbReference type="Rhea" id="RHEA:12593"/>
        <dbReference type="ChEBI" id="CHEBI:15378"/>
        <dbReference type="ChEBI" id="CHEBI:57597"/>
        <dbReference type="ChEBI" id="CHEBI:58332"/>
        <dbReference type="ChEBI" id="CHEBI:60110"/>
        <dbReference type="ChEBI" id="CHEBI:60377"/>
        <dbReference type="EC" id="2.7.8.5"/>
    </reaction>
</comment>
<dbReference type="InterPro" id="IPR004570">
    <property type="entry name" value="Phosphatidylglycerol_P_synth"/>
</dbReference>
<feature type="transmembrane region" description="Helical" evidence="17">
    <location>
        <begin position="31"/>
        <end position="51"/>
    </location>
</feature>
<dbReference type="EC" id="2.7.8.5" evidence="4 15"/>
<keyword evidence="9 17" id="KW-1133">Transmembrane helix</keyword>
<dbReference type="Gene3D" id="1.20.120.1760">
    <property type="match status" value="1"/>
</dbReference>
<sequence length="203" mass="21451">MWNTPNILTLARIGLIPVLVVVFYWPAEWAAIASALVFAVAALTDLLDGYLARKLGQTSALGAFLDPVADKLMVAIALVLLVQAEPTPALAIAAAIIIGREITVSAVREWMAEIGERAKVAVSLIGKFKTTAQMVAITLLLLRDSIGGVPTHSIGMVLLYIAAALTLWSMLVYLRAAWPILSAPGEPPTGRRAEDGAASPDEA</sequence>
<keyword evidence="13" id="KW-1208">Phospholipid metabolism</keyword>
<evidence type="ECO:0000256" key="12">
    <source>
        <dbReference type="ARBA" id="ARBA00023209"/>
    </source>
</evidence>
<dbReference type="GO" id="GO:0008444">
    <property type="term" value="F:CDP-diacylglycerol-glycerol-3-phosphate 3-phosphatidyltransferase activity"/>
    <property type="evidence" value="ECO:0007669"/>
    <property type="project" value="UniProtKB-EC"/>
</dbReference>
<dbReference type="RefSeq" id="WP_369665951.1">
    <property type="nucleotide sequence ID" value="NZ_JBDKXB010000003.1"/>
</dbReference>
<keyword evidence="11 17" id="KW-0472">Membrane</keyword>
<evidence type="ECO:0000256" key="5">
    <source>
        <dbReference type="ARBA" id="ARBA00014944"/>
    </source>
</evidence>
<dbReference type="PIRSF" id="PIRSF000847">
    <property type="entry name" value="Phos_ph_gly_syn"/>
    <property type="match status" value="1"/>
</dbReference>
<evidence type="ECO:0000256" key="13">
    <source>
        <dbReference type="ARBA" id="ARBA00023264"/>
    </source>
</evidence>
<feature type="transmembrane region" description="Helical" evidence="17">
    <location>
        <begin position="120"/>
        <end position="142"/>
    </location>
</feature>
<dbReference type="InterPro" id="IPR043130">
    <property type="entry name" value="CDP-OH_PTrfase_TM_dom"/>
</dbReference>
<gene>
    <name evidence="18" type="primary">pgsA</name>
    <name evidence="18" type="ORF">ABC977_04015</name>
</gene>
<evidence type="ECO:0000256" key="11">
    <source>
        <dbReference type="ARBA" id="ARBA00023136"/>
    </source>
</evidence>
<evidence type="ECO:0000256" key="4">
    <source>
        <dbReference type="ARBA" id="ARBA00013170"/>
    </source>
</evidence>
<comment type="caution">
    <text evidence="18">The sequence shown here is derived from an EMBL/GenBank/DDBJ whole genome shotgun (WGS) entry which is preliminary data.</text>
</comment>
<evidence type="ECO:0000256" key="7">
    <source>
        <dbReference type="ARBA" id="ARBA00022679"/>
    </source>
</evidence>
<keyword evidence="6" id="KW-0444">Lipid biosynthesis</keyword>
<evidence type="ECO:0000256" key="17">
    <source>
        <dbReference type="SAM" id="Phobius"/>
    </source>
</evidence>
<dbReference type="NCBIfam" id="TIGR00560">
    <property type="entry name" value="pgsA"/>
    <property type="match status" value="1"/>
</dbReference>
<keyword evidence="7 16" id="KW-0808">Transferase</keyword>
<accession>A0ABV4BAU1</accession>
<evidence type="ECO:0000256" key="3">
    <source>
        <dbReference type="ARBA" id="ARBA00010441"/>
    </source>
</evidence>
<keyword evidence="10" id="KW-0443">Lipid metabolism</keyword>
<keyword evidence="19" id="KW-1185">Reference proteome</keyword>
<keyword evidence="12" id="KW-0594">Phospholipid biosynthesis</keyword>
<dbReference type="EMBL" id="JBDKXB010000003">
    <property type="protein sequence ID" value="MEY6431571.1"/>
    <property type="molecule type" value="Genomic_DNA"/>
</dbReference>
<dbReference type="InterPro" id="IPR050324">
    <property type="entry name" value="CDP-alcohol_PTase-I"/>
</dbReference>
<keyword evidence="8 17" id="KW-0812">Transmembrane</keyword>